<name>A0A1F5Z7N2_9BACT</name>
<evidence type="ECO:0000313" key="2">
    <source>
        <dbReference type="Proteomes" id="UP000177354"/>
    </source>
</evidence>
<reference evidence="1 2" key="1">
    <citation type="journal article" date="2016" name="Nat. Commun.">
        <title>Thousands of microbial genomes shed light on interconnected biogeochemical processes in an aquifer system.</title>
        <authorList>
            <person name="Anantharaman K."/>
            <person name="Brown C.T."/>
            <person name="Hug L.A."/>
            <person name="Sharon I."/>
            <person name="Castelle C.J."/>
            <person name="Probst A.J."/>
            <person name="Thomas B.C."/>
            <person name="Singh A."/>
            <person name="Wilkins M.J."/>
            <person name="Karaoz U."/>
            <person name="Brodie E.L."/>
            <person name="Williams K.H."/>
            <person name="Hubbard S.S."/>
            <person name="Banfield J.F."/>
        </authorList>
    </citation>
    <scope>NUCLEOTIDE SEQUENCE [LARGE SCALE GENOMIC DNA]</scope>
</reference>
<comment type="caution">
    <text evidence="1">The sequence shown here is derived from an EMBL/GenBank/DDBJ whole genome shotgun (WGS) entry which is preliminary data.</text>
</comment>
<gene>
    <name evidence="1" type="ORF">A2777_02025</name>
</gene>
<proteinExistence type="predicted"/>
<accession>A0A1F5Z7N2</accession>
<organism evidence="1 2">
    <name type="scientific">Candidatus Gottesmanbacteria bacterium RIFCSPHIGHO2_01_FULL_40_15</name>
    <dbReference type="NCBI Taxonomy" id="1798376"/>
    <lineage>
        <taxon>Bacteria</taxon>
        <taxon>Candidatus Gottesmaniibacteriota</taxon>
    </lineage>
</organism>
<protein>
    <submittedName>
        <fullName evidence="1">Uncharacterized protein</fullName>
    </submittedName>
</protein>
<evidence type="ECO:0000313" key="1">
    <source>
        <dbReference type="EMBL" id="OGG08142.1"/>
    </source>
</evidence>
<dbReference type="AlphaFoldDB" id="A0A1F5Z7N2"/>
<dbReference type="Proteomes" id="UP000177354">
    <property type="component" value="Unassembled WGS sequence"/>
</dbReference>
<sequence length="145" mass="15913">MRFFQTVLIAAVLFFLPLNNRTVFGAKKFIPKKGNAKSVNTASIIPVRVKYRADKRAIIFNFTGFSNITSASYLFSYLSNGITQGAAGTISSENDPSSPRELLFGTCSTSVCTFHTGLSKAGLNITVTMSNGKKISKNYRIKTYF</sequence>
<dbReference type="EMBL" id="MFJF01000005">
    <property type="protein sequence ID" value="OGG08142.1"/>
    <property type="molecule type" value="Genomic_DNA"/>
</dbReference>